<dbReference type="PANTHER" id="PTHR30154:SF34">
    <property type="entry name" value="TRANSCRIPTIONAL REGULATOR AZLB"/>
    <property type="match status" value="1"/>
</dbReference>
<keyword evidence="3" id="KW-0804">Transcription</keyword>
<dbReference type="InterPro" id="IPR019888">
    <property type="entry name" value="Tscrpt_reg_AsnC-like"/>
</dbReference>
<dbReference type="Gene3D" id="3.30.70.920">
    <property type="match status" value="1"/>
</dbReference>
<dbReference type="PANTHER" id="PTHR30154">
    <property type="entry name" value="LEUCINE-RESPONSIVE REGULATORY PROTEIN"/>
    <property type="match status" value="1"/>
</dbReference>
<keyword evidence="2" id="KW-0238">DNA-binding</keyword>
<dbReference type="Pfam" id="PF01037">
    <property type="entry name" value="AsnC_trans_reg"/>
    <property type="match status" value="1"/>
</dbReference>
<dbReference type="PRINTS" id="PR00033">
    <property type="entry name" value="HTHASNC"/>
</dbReference>
<dbReference type="InterPro" id="IPR036390">
    <property type="entry name" value="WH_DNA-bd_sf"/>
</dbReference>
<feature type="domain" description="HTH asnC-type" evidence="4">
    <location>
        <begin position="2"/>
        <end position="55"/>
    </location>
</feature>
<dbReference type="InterPro" id="IPR036388">
    <property type="entry name" value="WH-like_DNA-bd_sf"/>
</dbReference>
<dbReference type="InterPro" id="IPR011008">
    <property type="entry name" value="Dimeric_a/b-barrel"/>
</dbReference>
<dbReference type="SMART" id="SM00344">
    <property type="entry name" value="HTH_ASNC"/>
    <property type="match status" value="1"/>
</dbReference>
<evidence type="ECO:0000256" key="3">
    <source>
        <dbReference type="ARBA" id="ARBA00023163"/>
    </source>
</evidence>
<dbReference type="Pfam" id="PF13412">
    <property type="entry name" value="HTH_24"/>
    <property type="match status" value="1"/>
</dbReference>
<accession>A0ABY2QKV0</accession>
<keyword evidence="6" id="KW-1185">Reference proteome</keyword>
<dbReference type="SUPFAM" id="SSF46785">
    <property type="entry name" value="Winged helix' DNA-binding domain"/>
    <property type="match status" value="1"/>
</dbReference>
<protein>
    <submittedName>
        <fullName evidence="5">Lrp/AsnC family transcriptional regulator</fullName>
    </submittedName>
</protein>
<evidence type="ECO:0000313" key="6">
    <source>
        <dbReference type="Proteomes" id="UP000308038"/>
    </source>
</evidence>
<sequence>MLDAVDRRILNQLRLNARITNTALAREVGLSESACLRRLKIMEKSGVIRGYTAVVAGVDTDEGTVAIVQVELLRQSEEYLSRFEAAMRKHAQIREWYLLTGMGDYLLRVQIADMEDYATFHREVLSRLPGVSRITSSFAMRSHRKA</sequence>
<dbReference type="EMBL" id="SSTI01000005">
    <property type="protein sequence ID" value="THG40238.1"/>
    <property type="molecule type" value="Genomic_DNA"/>
</dbReference>
<dbReference type="InterPro" id="IPR011991">
    <property type="entry name" value="ArsR-like_HTH"/>
</dbReference>
<organism evidence="5 6">
    <name type="scientific">Sphingomonas olei</name>
    <dbReference type="NCBI Taxonomy" id="1886787"/>
    <lineage>
        <taxon>Bacteria</taxon>
        <taxon>Pseudomonadati</taxon>
        <taxon>Pseudomonadota</taxon>
        <taxon>Alphaproteobacteria</taxon>
        <taxon>Sphingomonadales</taxon>
        <taxon>Sphingomonadaceae</taxon>
        <taxon>Sphingomonas</taxon>
    </lineage>
</organism>
<reference evidence="5 6" key="1">
    <citation type="submission" date="2019-04" db="EMBL/GenBank/DDBJ databases">
        <title>Microbes associate with the intestines of laboratory mice.</title>
        <authorList>
            <person name="Navarre W."/>
            <person name="Wong E."/>
            <person name="Huang K.C."/>
            <person name="Tropini C."/>
            <person name="Ng K."/>
            <person name="Yu B."/>
        </authorList>
    </citation>
    <scope>NUCLEOTIDE SEQUENCE [LARGE SCALE GENOMIC DNA]</scope>
    <source>
        <strain evidence="5 6">NM83_B4-11</strain>
    </source>
</reference>
<dbReference type="InterPro" id="IPR000485">
    <property type="entry name" value="AsnC-type_HTH_dom"/>
</dbReference>
<dbReference type="CDD" id="cd00090">
    <property type="entry name" value="HTH_ARSR"/>
    <property type="match status" value="1"/>
</dbReference>
<comment type="caution">
    <text evidence="5">The sequence shown here is derived from an EMBL/GenBank/DDBJ whole genome shotgun (WGS) entry which is preliminary data.</text>
</comment>
<evidence type="ECO:0000256" key="2">
    <source>
        <dbReference type="ARBA" id="ARBA00023125"/>
    </source>
</evidence>
<dbReference type="InterPro" id="IPR019885">
    <property type="entry name" value="Tscrpt_reg_HTH_AsnC-type_CS"/>
</dbReference>
<dbReference type="PROSITE" id="PS00519">
    <property type="entry name" value="HTH_ASNC_1"/>
    <property type="match status" value="1"/>
</dbReference>
<gene>
    <name evidence="5" type="ORF">E5988_08700</name>
</gene>
<keyword evidence="1" id="KW-0805">Transcription regulation</keyword>
<dbReference type="Gene3D" id="1.10.10.10">
    <property type="entry name" value="Winged helix-like DNA-binding domain superfamily/Winged helix DNA-binding domain"/>
    <property type="match status" value="1"/>
</dbReference>
<name>A0ABY2QKV0_9SPHN</name>
<dbReference type="Proteomes" id="UP000308038">
    <property type="component" value="Unassembled WGS sequence"/>
</dbReference>
<evidence type="ECO:0000259" key="4">
    <source>
        <dbReference type="PROSITE" id="PS50956"/>
    </source>
</evidence>
<dbReference type="PROSITE" id="PS50956">
    <property type="entry name" value="HTH_ASNC_2"/>
    <property type="match status" value="1"/>
</dbReference>
<proteinExistence type="predicted"/>
<dbReference type="RefSeq" id="WP_046411430.1">
    <property type="nucleotide sequence ID" value="NZ_SSTI01000005.1"/>
</dbReference>
<dbReference type="SUPFAM" id="SSF54909">
    <property type="entry name" value="Dimeric alpha+beta barrel"/>
    <property type="match status" value="1"/>
</dbReference>
<evidence type="ECO:0000313" key="5">
    <source>
        <dbReference type="EMBL" id="THG40238.1"/>
    </source>
</evidence>
<dbReference type="InterPro" id="IPR019887">
    <property type="entry name" value="Tscrpt_reg_AsnC/Lrp_C"/>
</dbReference>
<evidence type="ECO:0000256" key="1">
    <source>
        <dbReference type="ARBA" id="ARBA00023015"/>
    </source>
</evidence>